<accession>A0A166AVW6</accession>
<proteinExistence type="predicted"/>
<keyword evidence="1" id="KW-0732">Signal</keyword>
<dbReference type="Proteomes" id="UP000076798">
    <property type="component" value="Unassembled WGS sequence"/>
</dbReference>
<reference evidence="2 3" key="1">
    <citation type="journal article" date="2016" name="Mol. Biol. Evol.">
        <title>Comparative Genomics of Early-Diverging Mushroom-Forming Fungi Provides Insights into the Origins of Lignocellulose Decay Capabilities.</title>
        <authorList>
            <person name="Nagy L.G."/>
            <person name="Riley R."/>
            <person name="Tritt A."/>
            <person name="Adam C."/>
            <person name="Daum C."/>
            <person name="Floudas D."/>
            <person name="Sun H."/>
            <person name="Yadav J.S."/>
            <person name="Pangilinan J."/>
            <person name="Larsson K.H."/>
            <person name="Matsuura K."/>
            <person name="Barry K."/>
            <person name="Labutti K."/>
            <person name="Kuo R."/>
            <person name="Ohm R.A."/>
            <person name="Bhattacharya S.S."/>
            <person name="Shirouzu T."/>
            <person name="Yoshinaga Y."/>
            <person name="Martin F.M."/>
            <person name="Grigoriev I.V."/>
            <person name="Hibbett D.S."/>
        </authorList>
    </citation>
    <scope>NUCLEOTIDE SEQUENCE [LARGE SCALE GENOMIC DNA]</scope>
    <source>
        <strain evidence="2 3">HHB10207 ss-3</strain>
    </source>
</reference>
<feature type="chain" id="PRO_5007870892" evidence="1">
    <location>
        <begin position="24"/>
        <end position="193"/>
    </location>
</feature>
<evidence type="ECO:0000313" key="3">
    <source>
        <dbReference type="Proteomes" id="UP000076798"/>
    </source>
</evidence>
<protein>
    <submittedName>
        <fullName evidence="2">Uncharacterized protein</fullName>
    </submittedName>
</protein>
<feature type="signal peptide" evidence="1">
    <location>
        <begin position="1"/>
        <end position="23"/>
    </location>
</feature>
<gene>
    <name evidence="2" type="ORF">SISSUDRAFT_1050926</name>
</gene>
<dbReference type="EMBL" id="KV428129">
    <property type="protein sequence ID" value="KZT35732.1"/>
    <property type="molecule type" value="Genomic_DNA"/>
</dbReference>
<dbReference type="AlphaFoldDB" id="A0A166AVW6"/>
<organism evidence="2 3">
    <name type="scientific">Sistotremastrum suecicum HHB10207 ss-3</name>
    <dbReference type="NCBI Taxonomy" id="1314776"/>
    <lineage>
        <taxon>Eukaryota</taxon>
        <taxon>Fungi</taxon>
        <taxon>Dikarya</taxon>
        <taxon>Basidiomycota</taxon>
        <taxon>Agaricomycotina</taxon>
        <taxon>Agaricomycetes</taxon>
        <taxon>Sistotremastrales</taxon>
        <taxon>Sistotremastraceae</taxon>
        <taxon>Sistotremastrum</taxon>
    </lineage>
</organism>
<keyword evidence="3" id="KW-1185">Reference proteome</keyword>
<evidence type="ECO:0000256" key="1">
    <source>
        <dbReference type="SAM" id="SignalP"/>
    </source>
</evidence>
<evidence type="ECO:0000313" key="2">
    <source>
        <dbReference type="EMBL" id="KZT35732.1"/>
    </source>
</evidence>
<sequence length="193" mass="21293">MKWSRWLGAIIWLASLDLNPVDGKAIYDIHASERLNASELFMAQQLRGVTNGRLLAGGSKKIQPPKAIAAQIVEGKRKRGSPVDTAWKTKRSAPPVSSCGMLWVNDIDTFQILGFLNYGPSWTYKNPIAFVNVPLAQGNEVEREFDMPLDVSGIFRIQVEESNEFLGHYIGATWRSADGSTDGPFDLVPGSTK</sequence>
<name>A0A166AVW6_9AGAM</name>